<name>A0AAU9BSG1_9GAMM</name>
<evidence type="ECO:0000256" key="4">
    <source>
        <dbReference type="ARBA" id="ARBA00022619"/>
    </source>
</evidence>
<evidence type="ECO:0000256" key="6">
    <source>
        <dbReference type="ARBA" id="ARBA00048785"/>
    </source>
</evidence>
<organism evidence="10 11">
    <name type="scientific">Methylomarinovum caldicuralii</name>
    <dbReference type="NCBI Taxonomy" id="438856"/>
    <lineage>
        <taxon>Bacteria</taxon>
        <taxon>Pseudomonadati</taxon>
        <taxon>Pseudomonadota</taxon>
        <taxon>Gammaproteobacteria</taxon>
        <taxon>Methylococcales</taxon>
        <taxon>Methylothermaceae</taxon>
        <taxon>Methylomarinovum</taxon>
    </lineage>
</organism>
<feature type="binding site" evidence="9">
    <location>
        <position position="25"/>
    </location>
    <ligand>
        <name>5-amino-6-(D-ribitylamino)uracil</name>
        <dbReference type="ChEBI" id="CHEBI:15934"/>
    </ligand>
</feature>
<dbReference type="Proteomes" id="UP001321825">
    <property type="component" value="Chromosome"/>
</dbReference>
<feature type="binding site" evidence="9">
    <location>
        <begin position="83"/>
        <end position="85"/>
    </location>
    <ligand>
        <name>5-amino-6-(D-ribitylamino)uracil</name>
        <dbReference type="ChEBI" id="CHEBI:15934"/>
    </ligand>
</feature>
<feature type="binding site" evidence="9">
    <location>
        <position position="130"/>
    </location>
    <ligand>
        <name>(2S)-2-hydroxy-3-oxobutyl phosphate</name>
        <dbReference type="ChEBI" id="CHEBI:58830"/>
    </ligand>
</feature>
<evidence type="ECO:0000256" key="3">
    <source>
        <dbReference type="ARBA" id="ARBA00012664"/>
    </source>
</evidence>
<dbReference type="PANTHER" id="PTHR21058">
    <property type="entry name" value="6,7-DIMETHYL-8-RIBITYLLUMAZINE SYNTHASE DMRL SYNTHASE LUMAZINE SYNTHASE"/>
    <property type="match status" value="1"/>
</dbReference>
<keyword evidence="4 9" id="KW-0686">Riboflavin biosynthesis</keyword>
<evidence type="ECO:0000256" key="8">
    <source>
        <dbReference type="ARBA" id="ARBA00072606"/>
    </source>
</evidence>
<reference evidence="11" key="1">
    <citation type="journal article" date="2024" name="Int. J. Syst. Evol. Microbiol.">
        <title>Methylomarinovum tepidoasis sp. nov., a moderately thermophilic methanotroph of the family Methylothermaceae isolated from a deep-sea hydrothermal field.</title>
        <authorList>
            <person name="Hirayama H."/>
            <person name="Takaki Y."/>
            <person name="Abe M."/>
            <person name="Miyazaki M."/>
            <person name="Uematsu K."/>
            <person name="Matsui Y."/>
            <person name="Takai K."/>
        </authorList>
    </citation>
    <scope>NUCLEOTIDE SEQUENCE [LARGE SCALE GENOMIC DNA]</scope>
    <source>
        <strain evidence="11">IT-9</strain>
    </source>
</reference>
<dbReference type="AlphaFoldDB" id="A0AAU9BSG1"/>
<feature type="active site" description="Proton donor" evidence="9">
    <location>
        <position position="91"/>
    </location>
</feature>
<dbReference type="HAMAP" id="MF_00178">
    <property type="entry name" value="Lumazine_synth"/>
    <property type="match status" value="1"/>
</dbReference>
<comment type="pathway">
    <text evidence="1 9">Cofactor biosynthesis; riboflavin biosynthesis; riboflavin from 2-hydroxy-3-oxobutyl phosphate and 5-amino-6-(D-ribitylamino)uracil: step 1/2.</text>
</comment>
<sequence>MSDIRICEGQLNAAGMRFTLVAARFNGFIVDALQQGAIDALLRHGADPGDIRVVKVPGAFEMPLAIKAVAEKGDSDAVIALGAVIRGATPHFDYVAGECVKGMAQTMMQRGIPVAFGVLTCDTIEQAIERAGTKAGNKGAEAAVTAIEMVDLLRRLKAS</sequence>
<comment type="function">
    <text evidence="7 9">Catalyzes the formation of 6,7-dimethyl-8-ribityllumazine by condensation of 5-amino-6-(D-ribitylamino)uracil with 3,4-dihydroxy-2-butanone 4-phosphate. This is the penultimate step in the biosynthesis of riboflavin.</text>
</comment>
<dbReference type="GO" id="GO:0000906">
    <property type="term" value="F:6,7-dimethyl-8-ribityllumazine synthase activity"/>
    <property type="evidence" value="ECO:0007669"/>
    <property type="project" value="UniProtKB-UniRule"/>
</dbReference>
<dbReference type="EC" id="2.5.1.78" evidence="3 9"/>
<evidence type="ECO:0000313" key="11">
    <source>
        <dbReference type="Proteomes" id="UP001321825"/>
    </source>
</evidence>
<evidence type="ECO:0000256" key="9">
    <source>
        <dbReference type="HAMAP-Rule" id="MF_00178"/>
    </source>
</evidence>
<comment type="similarity">
    <text evidence="2 9">Belongs to the DMRL synthase family.</text>
</comment>
<evidence type="ECO:0000256" key="7">
    <source>
        <dbReference type="ARBA" id="ARBA00058151"/>
    </source>
</evidence>
<dbReference type="PANTHER" id="PTHR21058:SF0">
    <property type="entry name" value="6,7-DIMETHYL-8-RIBITYLLUMAZINE SYNTHASE"/>
    <property type="match status" value="1"/>
</dbReference>
<dbReference type="EMBL" id="AP024714">
    <property type="protein sequence ID" value="BCX81813.1"/>
    <property type="molecule type" value="Genomic_DNA"/>
</dbReference>
<evidence type="ECO:0000256" key="2">
    <source>
        <dbReference type="ARBA" id="ARBA00007424"/>
    </source>
</evidence>
<evidence type="ECO:0000256" key="1">
    <source>
        <dbReference type="ARBA" id="ARBA00004917"/>
    </source>
</evidence>
<dbReference type="InterPro" id="IPR036467">
    <property type="entry name" value="LS/RS_sf"/>
</dbReference>
<dbReference type="NCBIfam" id="TIGR00114">
    <property type="entry name" value="lumazine-synth"/>
    <property type="match status" value="1"/>
</dbReference>
<dbReference type="GO" id="GO:0009349">
    <property type="term" value="C:riboflavin synthase complex"/>
    <property type="evidence" value="ECO:0007669"/>
    <property type="project" value="UniProtKB-UniRule"/>
</dbReference>
<dbReference type="GO" id="GO:0009231">
    <property type="term" value="P:riboflavin biosynthetic process"/>
    <property type="evidence" value="ECO:0007669"/>
    <property type="project" value="UniProtKB-UniRule"/>
</dbReference>
<keyword evidence="5 9" id="KW-0808">Transferase</keyword>
<protein>
    <recommendedName>
        <fullName evidence="8 9">6,7-dimethyl-8-ribityllumazine synthase</fullName>
        <shortName evidence="9">DMRL synthase</shortName>
        <shortName evidence="9">LS</shortName>
        <shortName evidence="9">Lumazine synthase</shortName>
        <ecNumber evidence="3 9">2.5.1.78</ecNumber>
    </recommendedName>
</protein>
<gene>
    <name evidence="9" type="primary">ribH</name>
    <name evidence="10" type="ORF">MIT9_P1393</name>
</gene>
<dbReference type="InterPro" id="IPR002180">
    <property type="entry name" value="LS/RS"/>
</dbReference>
<feature type="binding site" evidence="9">
    <location>
        <position position="116"/>
    </location>
    <ligand>
        <name>5-amino-6-(D-ribitylamino)uracil</name>
        <dbReference type="ChEBI" id="CHEBI:15934"/>
    </ligand>
</feature>
<feature type="binding site" evidence="9">
    <location>
        <begin position="59"/>
        <end position="61"/>
    </location>
    <ligand>
        <name>5-amino-6-(D-ribitylamino)uracil</name>
        <dbReference type="ChEBI" id="CHEBI:15934"/>
    </ligand>
</feature>
<dbReference type="SUPFAM" id="SSF52121">
    <property type="entry name" value="Lumazine synthase"/>
    <property type="match status" value="1"/>
</dbReference>
<dbReference type="KEGG" id="mcau:MIT9_P1393"/>
<proteinExistence type="inferred from homology"/>
<feature type="binding site" evidence="9">
    <location>
        <begin position="88"/>
        <end position="89"/>
    </location>
    <ligand>
        <name>(2S)-2-hydroxy-3-oxobutyl phosphate</name>
        <dbReference type="ChEBI" id="CHEBI:58830"/>
    </ligand>
</feature>
<dbReference type="InterPro" id="IPR034964">
    <property type="entry name" value="LS"/>
</dbReference>
<comment type="catalytic activity">
    <reaction evidence="6 9">
        <text>(2S)-2-hydroxy-3-oxobutyl phosphate + 5-amino-6-(D-ribitylamino)uracil = 6,7-dimethyl-8-(1-D-ribityl)lumazine + phosphate + 2 H2O + H(+)</text>
        <dbReference type="Rhea" id="RHEA:26152"/>
        <dbReference type="ChEBI" id="CHEBI:15377"/>
        <dbReference type="ChEBI" id="CHEBI:15378"/>
        <dbReference type="ChEBI" id="CHEBI:15934"/>
        <dbReference type="ChEBI" id="CHEBI:43474"/>
        <dbReference type="ChEBI" id="CHEBI:58201"/>
        <dbReference type="ChEBI" id="CHEBI:58830"/>
        <dbReference type="EC" id="2.5.1.78"/>
    </reaction>
</comment>
<comment type="subunit">
    <text evidence="9">Forms an icosahedral capsid composed of 60 subunits, arranged as a dodecamer of pentamers.</text>
</comment>
<dbReference type="CDD" id="cd09209">
    <property type="entry name" value="Lumazine_synthase-I"/>
    <property type="match status" value="1"/>
</dbReference>
<accession>A0AAU9BSG1</accession>
<dbReference type="RefSeq" id="WP_317704242.1">
    <property type="nucleotide sequence ID" value="NZ_AP024714.1"/>
</dbReference>
<dbReference type="GO" id="GO:0005829">
    <property type="term" value="C:cytosol"/>
    <property type="evidence" value="ECO:0007669"/>
    <property type="project" value="TreeGrafter"/>
</dbReference>
<dbReference type="NCBIfam" id="NF000812">
    <property type="entry name" value="PRK00061.1-4"/>
    <property type="match status" value="1"/>
</dbReference>
<keyword evidence="11" id="KW-1185">Reference proteome</keyword>
<evidence type="ECO:0000313" key="10">
    <source>
        <dbReference type="EMBL" id="BCX81813.1"/>
    </source>
</evidence>
<dbReference type="FunFam" id="3.40.50.960:FF:000001">
    <property type="entry name" value="6,7-dimethyl-8-ribityllumazine synthase"/>
    <property type="match status" value="1"/>
</dbReference>
<evidence type="ECO:0000256" key="5">
    <source>
        <dbReference type="ARBA" id="ARBA00022679"/>
    </source>
</evidence>
<dbReference type="Gene3D" id="3.40.50.960">
    <property type="entry name" value="Lumazine/riboflavin synthase"/>
    <property type="match status" value="1"/>
</dbReference>
<dbReference type="Pfam" id="PF00885">
    <property type="entry name" value="DMRL_synthase"/>
    <property type="match status" value="1"/>
</dbReference>